<protein>
    <submittedName>
        <fullName evidence="2">Uncharacterized protein</fullName>
    </submittedName>
</protein>
<evidence type="ECO:0000256" key="1">
    <source>
        <dbReference type="SAM" id="MobiDB-lite"/>
    </source>
</evidence>
<evidence type="ECO:0000313" key="3">
    <source>
        <dbReference type="Proteomes" id="UP000663874"/>
    </source>
</evidence>
<dbReference type="AlphaFoldDB" id="A0A819P133"/>
<evidence type="ECO:0000313" key="2">
    <source>
        <dbReference type="EMBL" id="CAF4001198.1"/>
    </source>
</evidence>
<gene>
    <name evidence="2" type="ORF">FNK824_LOCUS25951</name>
</gene>
<proteinExistence type="predicted"/>
<reference evidence="2" key="1">
    <citation type="submission" date="2021-02" db="EMBL/GenBank/DDBJ databases">
        <authorList>
            <person name="Nowell W R."/>
        </authorList>
    </citation>
    <scope>NUCLEOTIDE SEQUENCE</scope>
</reference>
<comment type="caution">
    <text evidence="2">The sequence shown here is derived from an EMBL/GenBank/DDBJ whole genome shotgun (WGS) entry which is preliminary data.</text>
</comment>
<sequence>MFLKEREKLFSSKTNPEQTISPPTPNDTIPLIIDETHQDIHEDNNAPIDIIVDSSVITTTISMEKLHDEKSFPDPYVLPSLPNA</sequence>
<organism evidence="2 3">
    <name type="scientific">Rotaria sordida</name>
    <dbReference type="NCBI Taxonomy" id="392033"/>
    <lineage>
        <taxon>Eukaryota</taxon>
        <taxon>Metazoa</taxon>
        <taxon>Spiralia</taxon>
        <taxon>Gnathifera</taxon>
        <taxon>Rotifera</taxon>
        <taxon>Eurotatoria</taxon>
        <taxon>Bdelloidea</taxon>
        <taxon>Philodinida</taxon>
        <taxon>Philodinidae</taxon>
        <taxon>Rotaria</taxon>
    </lineage>
</organism>
<dbReference type="Proteomes" id="UP000663874">
    <property type="component" value="Unassembled WGS sequence"/>
</dbReference>
<name>A0A819P133_9BILA</name>
<feature type="compositionally biased region" description="Basic and acidic residues" evidence="1">
    <location>
        <begin position="1"/>
        <end position="10"/>
    </location>
</feature>
<accession>A0A819P133</accession>
<dbReference type="EMBL" id="CAJOBE010006248">
    <property type="protein sequence ID" value="CAF4001198.1"/>
    <property type="molecule type" value="Genomic_DNA"/>
</dbReference>
<feature type="compositionally biased region" description="Polar residues" evidence="1">
    <location>
        <begin position="11"/>
        <end position="21"/>
    </location>
</feature>
<feature type="region of interest" description="Disordered" evidence="1">
    <location>
        <begin position="1"/>
        <end position="28"/>
    </location>
</feature>
<feature type="non-terminal residue" evidence="2">
    <location>
        <position position="84"/>
    </location>
</feature>